<keyword evidence="4" id="KW-1185">Reference proteome</keyword>
<accession>A0A4Y3VJK1</accession>
<dbReference type="Proteomes" id="UP000317881">
    <property type="component" value="Unassembled WGS sequence"/>
</dbReference>
<reference evidence="3 4" key="1">
    <citation type="submission" date="2019-06" db="EMBL/GenBank/DDBJ databases">
        <title>Whole genome shotgun sequence of Streptomyces spinoverrucosus NBRC 14228.</title>
        <authorList>
            <person name="Hosoyama A."/>
            <person name="Uohara A."/>
            <person name="Ohji S."/>
            <person name="Ichikawa N."/>
        </authorList>
    </citation>
    <scope>NUCLEOTIDE SEQUENCE [LARGE SCALE GENOMIC DNA]</scope>
    <source>
        <strain evidence="3 4">NBRC 14228</strain>
    </source>
</reference>
<gene>
    <name evidence="3" type="ORF">SSP24_28610</name>
</gene>
<protein>
    <submittedName>
        <fullName evidence="3">Uncharacterized protein</fullName>
    </submittedName>
</protein>
<dbReference type="SUPFAM" id="SSF51735">
    <property type="entry name" value="NAD(P)-binding Rossmann-fold domains"/>
    <property type="match status" value="1"/>
</dbReference>
<dbReference type="PANTHER" id="PTHR43180">
    <property type="entry name" value="3-OXOACYL-(ACYL-CARRIER-PROTEIN) REDUCTASE (AFU_ORTHOLOGUE AFUA_6G11210)"/>
    <property type="match status" value="1"/>
</dbReference>
<dbReference type="AlphaFoldDB" id="A0A4Y3VJK1"/>
<dbReference type="Gene3D" id="3.40.50.720">
    <property type="entry name" value="NAD(P)-binding Rossmann-like Domain"/>
    <property type="match status" value="1"/>
</dbReference>
<dbReference type="Pfam" id="PF13561">
    <property type="entry name" value="adh_short_C2"/>
    <property type="match status" value="1"/>
</dbReference>
<dbReference type="PANTHER" id="PTHR43180:SF66">
    <property type="entry name" value="SHORT-CHAIN DEHYDROGENASE_REDUCTASE FAMILY PROTEIN"/>
    <property type="match status" value="1"/>
</dbReference>
<comment type="caution">
    <text evidence="3">The sequence shown here is derived from an EMBL/GenBank/DDBJ whole genome shotgun (WGS) entry which is preliminary data.</text>
</comment>
<organism evidence="3 4">
    <name type="scientific">Streptomyces spinoverrucosus</name>
    <dbReference type="NCBI Taxonomy" id="284043"/>
    <lineage>
        <taxon>Bacteria</taxon>
        <taxon>Bacillati</taxon>
        <taxon>Actinomycetota</taxon>
        <taxon>Actinomycetes</taxon>
        <taxon>Kitasatosporales</taxon>
        <taxon>Streptomycetaceae</taxon>
        <taxon>Streptomyces</taxon>
    </lineage>
</organism>
<dbReference type="GO" id="GO:0016491">
    <property type="term" value="F:oxidoreductase activity"/>
    <property type="evidence" value="ECO:0007669"/>
    <property type="project" value="UniProtKB-KW"/>
</dbReference>
<dbReference type="EMBL" id="BJND01000019">
    <property type="protein sequence ID" value="GEC05206.1"/>
    <property type="molecule type" value="Genomic_DNA"/>
</dbReference>
<evidence type="ECO:0000256" key="2">
    <source>
        <dbReference type="ARBA" id="ARBA00023002"/>
    </source>
</evidence>
<proteinExistence type="inferred from homology"/>
<sequence>MGGQALALACDVTSEDDVRSALDDTVQAFGRLDVAFNNAGVEQPVKSAADITKDEWDRVVGVSLTGMFLCMKHQIP</sequence>
<dbReference type="CDD" id="cd05233">
    <property type="entry name" value="SDR_c"/>
    <property type="match status" value="1"/>
</dbReference>
<dbReference type="InterPro" id="IPR002347">
    <property type="entry name" value="SDR_fam"/>
</dbReference>
<evidence type="ECO:0000256" key="1">
    <source>
        <dbReference type="ARBA" id="ARBA00006484"/>
    </source>
</evidence>
<evidence type="ECO:0000313" key="3">
    <source>
        <dbReference type="EMBL" id="GEC05206.1"/>
    </source>
</evidence>
<evidence type="ECO:0000313" key="4">
    <source>
        <dbReference type="Proteomes" id="UP000317881"/>
    </source>
</evidence>
<keyword evidence="2" id="KW-0560">Oxidoreductase</keyword>
<name>A0A4Y3VJK1_9ACTN</name>
<dbReference type="InterPro" id="IPR036291">
    <property type="entry name" value="NAD(P)-bd_dom_sf"/>
</dbReference>
<comment type="similarity">
    <text evidence="1">Belongs to the short-chain dehydrogenases/reductases (SDR) family.</text>
</comment>